<feature type="binding site" evidence="6">
    <location>
        <position position="313"/>
    </location>
    <ligand>
        <name>substrate</name>
    </ligand>
</feature>
<dbReference type="EC" id="2.3.1.1" evidence="6"/>
<reference evidence="7 8" key="1">
    <citation type="submission" date="2024-03" db="EMBL/GenBank/DDBJ databases">
        <title>Novel species of the genus Variovorax.</title>
        <authorList>
            <person name="Liu Q."/>
            <person name="Xin Y.-H."/>
        </authorList>
    </citation>
    <scope>NUCLEOTIDE SEQUENCE [LARGE SCALE GENOMIC DNA]</scope>
    <source>
        <strain evidence="7 8">KACC 18501</strain>
    </source>
</reference>
<keyword evidence="8" id="KW-1185">Reference proteome</keyword>
<evidence type="ECO:0000256" key="2">
    <source>
        <dbReference type="ARBA" id="ARBA00011475"/>
    </source>
</evidence>
<evidence type="ECO:0000313" key="7">
    <source>
        <dbReference type="EMBL" id="MEJ8825342.1"/>
    </source>
</evidence>
<feature type="binding site" evidence="6">
    <location>
        <position position="79"/>
    </location>
    <ligand>
        <name>substrate</name>
    </ligand>
</feature>
<evidence type="ECO:0000313" key="8">
    <source>
        <dbReference type="Proteomes" id="UP001363010"/>
    </source>
</evidence>
<comment type="caution">
    <text evidence="7">The sequence shown here is derived from an EMBL/GenBank/DDBJ whole genome shotgun (WGS) entry which is preliminary data.</text>
</comment>
<dbReference type="InterPro" id="IPR002813">
    <property type="entry name" value="Arg_biosynth_ArgJ"/>
</dbReference>
<dbReference type="NCBIfam" id="NF003802">
    <property type="entry name" value="PRK05388.1"/>
    <property type="match status" value="1"/>
</dbReference>
<dbReference type="PANTHER" id="PTHR23100:SF0">
    <property type="entry name" value="ARGININE BIOSYNTHESIS BIFUNCTIONAL PROTEIN ARGJ, MITOCHONDRIAL"/>
    <property type="match status" value="1"/>
</dbReference>
<dbReference type="RefSeq" id="WP_340366373.1">
    <property type="nucleotide sequence ID" value="NZ_JBBKZV010000021.1"/>
</dbReference>
<keyword evidence="6" id="KW-0055">Arginine biosynthesis</keyword>
<comment type="similarity">
    <text evidence="1 6">Belongs to the ArgJ family.</text>
</comment>
<dbReference type="Gene3D" id="3.10.20.340">
    <property type="entry name" value="ArgJ beta chain, C-terminal domain"/>
    <property type="match status" value="1"/>
</dbReference>
<dbReference type="EMBL" id="JBBKZV010000021">
    <property type="protein sequence ID" value="MEJ8825342.1"/>
    <property type="molecule type" value="Genomic_DNA"/>
</dbReference>
<keyword evidence="6" id="KW-0511">Multifunctional enzyme</keyword>
<evidence type="ECO:0000256" key="3">
    <source>
        <dbReference type="ARBA" id="ARBA00022679"/>
    </source>
</evidence>
<dbReference type="PANTHER" id="PTHR23100">
    <property type="entry name" value="ARGININE BIOSYNTHESIS BIFUNCTIONAL PROTEIN ARGJ"/>
    <property type="match status" value="1"/>
</dbReference>
<dbReference type="SUPFAM" id="SSF56266">
    <property type="entry name" value="DmpA/ArgJ-like"/>
    <property type="match status" value="1"/>
</dbReference>
<evidence type="ECO:0000256" key="4">
    <source>
        <dbReference type="ARBA" id="ARBA00022813"/>
    </source>
</evidence>
<comment type="catalytic activity">
    <reaction evidence="6">
        <text>N(2)-acetyl-L-ornithine + L-glutamate = N-acetyl-L-glutamate + L-ornithine</text>
        <dbReference type="Rhea" id="RHEA:15349"/>
        <dbReference type="ChEBI" id="CHEBI:29985"/>
        <dbReference type="ChEBI" id="CHEBI:44337"/>
        <dbReference type="ChEBI" id="CHEBI:46911"/>
        <dbReference type="ChEBI" id="CHEBI:57805"/>
        <dbReference type="EC" id="2.3.1.35"/>
    </reaction>
</comment>
<feature type="site" description="Involved in the stabilization of negative charge on the oxyanion by the formation of the oxyanion hole" evidence="6">
    <location>
        <position position="42"/>
    </location>
</feature>
<proteinExistence type="inferred from homology"/>
<comment type="subcellular location">
    <subcellularLocation>
        <location evidence="6">Cytoplasm</location>
    </subcellularLocation>
</comment>
<keyword evidence="6" id="KW-0028">Amino-acid biosynthesis</keyword>
<feature type="binding site" evidence="6">
    <location>
        <position position="112"/>
    </location>
    <ligand>
        <name>substrate</name>
    </ligand>
</feature>
<sequence length="318" mass="33726">MVVAKNANVATGREGRANAVELTQRVSAKLHFAPHDILVASTGIIGSPYPMDKVRIFVDGLEPDTADCSFPAIARAIMTTDTVPKHVVVRVGGATIVGVAKGVGMIEPNMATMLAFFFTDAALAQPLLHRIFRKVIDATFNCLSIDSDTSTSTAVIFANGLAGAVPEDEFEDALHGLALALVKKIARDGEGATKLLEVGVKGARDSAQARRVAKAIVNSPLVKTAIHGADPNWGRVAMAIGKCEQDIDIEPERVRIGFGDLQVYPDQLAARDLQRLSDMLRAENVRIAVDLGCGGGEATVWGCDLSAEYVSINADYST</sequence>
<dbReference type="CDD" id="cd02152">
    <property type="entry name" value="OAT"/>
    <property type="match status" value="1"/>
</dbReference>
<dbReference type="GO" id="GO:0004358">
    <property type="term" value="F:L-glutamate N-acetyltransferase activity, acting on acetyl-L-ornithine as donor"/>
    <property type="evidence" value="ECO:0007669"/>
    <property type="project" value="UniProtKB-EC"/>
</dbReference>
<evidence type="ECO:0000256" key="6">
    <source>
        <dbReference type="HAMAP-Rule" id="MF_01106"/>
    </source>
</evidence>
<comment type="function">
    <text evidence="6">Catalyzes two activities which are involved in the cyclic version of arginine biosynthesis: the synthesis of N-acetylglutamate from glutamate and acetyl-CoA as the acetyl donor, and of ornithine by transacetylation between N(2)-acetylornithine and glutamate.</text>
</comment>
<protein>
    <recommendedName>
        <fullName evidence="6">Arginine biosynthesis bifunctional protein ArgJ</fullName>
    </recommendedName>
    <domain>
        <recommendedName>
            <fullName evidence="6">Glutamate N-acetyltransferase</fullName>
            <ecNumber evidence="6">2.3.1.35</ecNumber>
        </recommendedName>
        <alternativeName>
            <fullName evidence="6">Ornithine acetyltransferase</fullName>
            <shortName evidence="6">OATase</shortName>
        </alternativeName>
        <alternativeName>
            <fullName evidence="6">Ornithine transacetylase</fullName>
        </alternativeName>
    </domain>
    <domain>
        <recommendedName>
            <fullName evidence="6">Amino-acid acetyltransferase</fullName>
            <ecNumber evidence="6">2.3.1.1</ecNumber>
        </recommendedName>
        <alternativeName>
            <fullName evidence="6">N-acetylglutamate synthase</fullName>
            <shortName evidence="6">AGSase</shortName>
        </alternativeName>
    </domain>
    <component>
        <recommendedName>
            <fullName evidence="6">Arginine biosynthesis bifunctional protein ArgJ alpha chain</fullName>
        </recommendedName>
    </component>
    <component>
        <recommendedName>
            <fullName evidence="6">Arginine biosynthesis bifunctional protein ArgJ beta chain</fullName>
        </recommendedName>
    </component>
</protein>
<feature type="site" description="Involved in the stabilization of negative charge on the oxyanion by the formation of the oxyanion hole" evidence="6">
    <location>
        <position position="43"/>
    </location>
</feature>
<feature type="site" description="Cleavage; by autolysis" evidence="6">
    <location>
        <begin position="111"/>
        <end position="112"/>
    </location>
</feature>
<keyword evidence="5 6" id="KW-0012">Acyltransferase</keyword>
<dbReference type="Pfam" id="PF01960">
    <property type="entry name" value="ArgJ"/>
    <property type="match status" value="1"/>
</dbReference>
<accession>A0ABU8W5K4</accession>
<comment type="pathway">
    <text evidence="6">Amino-acid biosynthesis; L-arginine biosynthesis; L-ornithine and N-acetyl-L-glutamate from L-glutamate and N(2)-acetyl-L-ornithine (cyclic): step 1/1.</text>
</comment>
<feature type="active site" description="Nucleophile" evidence="6">
    <location>
        <position position="112"/>
    </location>
</feature>
<keyword evidence="4 6" id="KW-0068">Autocatalytic cleavage</keyword>
<dbReference type="Gene3D" id="3.60.70.12">
    <property type="entry name" value="L-amino peptidase D-ALA esterase/amidase"/>
    <property type="match status" value="1"/>
</dbReference>
<comment type="subunit">
    <text evidence="2 6">Heterotetramer of two alpha and two beta chains.</text>
</comment>
<dbReference type="Proteomes" id="UP001363010">
    <property type="component" value="Unassembled WGS sequence"/>
</dbReference>
<dbReference type="InterPro" id="IPR042195">
    <property type="entry name" value="ArgJ_beta_C"/>
</dbReference>
<gene>
    <name evidence="6 7" type="primary">argJ</name>
    <name evidence="7" type="ORF">WKW80_25520</name>
</gene>
<feature type="binding site" evidence="6">
    <location>
        <position position="101"/>
    </location>
    <ligand>
        <name>substrate</name>
    </ligand>
</feature>
<dbReference type="InterPro" id="IPR016117">
    <property type="entry name" value="ArgJ-like_dom_sf"/>
</dbReference>
<feature type="chain" id="PRO_5044926566" description="Arginine biosynthesis bifunctional protein ArgJ beta chain" evidence="6">
    <location>
        <begin position="112"/>
        <end position="318"/>
    </location>
</feature>
<feature type="binding site" evidence="6">
    <location>
        <position position="190"/>
    </location>
    <ligand>
        <name>substrate</name>
    </ligand>
</feature>
<evidence type="ECO:0000256" key="1">
    <source>
        <dbReference type="ARBA" id="ARBA00006774"/>
    </source>
</evidence>
<dbReference type="NCBIfam" id="TIGR00120">
    <property type="entry name" value="ArgJ"/>
    <property type="match status" value="1"/>
</dbReference>
<evidence type="ECO:0000256" key="5">
    <source>
        <dbReference type="ARBA" id="ARBA00023315"/>
    </source>
</evidence>
<dbReference type="EC" id="2.3.1.35" evidence="6"/>
<comment type="catalytic activity">
    <reaction evidence="6">
        <text>L-glutamate + acetyl-CoA = N-acetyl-L-glutamate + CoA + H(+)</text>
        <dbReference type="Rhea" id="RHEA:24292"/>
        <dbReference type="ChEBI" id="CHEBI:15378"/>
        <dbReference type="ChEBI" id="CHEBI:29985"/>
        <dbReference type="ChEBI" id="CHEBI:44337"/>
        <dbReference type="ChEBI" id="CHEBI:57287"/>
        <dbReference type="ChEBI" id="CHEBI:57288"/>
        <dbReference type="EC" id="2.3.1.1"/>
    </reaction>
</comment>
<name>A0ABU8W5K4_9BURK</name>
<dbReference type="HAMAP" id="MF_01106">
    <property type="entry name" value="ArgJ"/>
    <property type="match status" value="1"/>
</dbReference>
<keyword evidence="6" id="KW-0963">Cytoplasm</keyword>
<comment type="pathway">
    <text evidence="6">Amino-acid biosynthesis; L-arginine biosynthesis; N(2)-acetyl-L-ornithine from L-glutamate: step 1/4.</text>
</comment>
<feature type="chain" id="PRO_5044926565" description="Arginine biosynthesis bifunctional protein ArgJ alpha chain" evidence="6">
    <location>
        <begin position="1"/>
        <end position="111"/>
    </location>
</feature>
<feature type="binding site" evidence="6">
    <location>
        <position position="318"/>
    </location>
    <ligand>
        <name>substrate</name>
    </ligand>
</feature>
<keyword evidence="3 6" id="KW-0808">Transferase</keyword>
<organism evidence="7 8">
    <name type="scientific">Variovorax humicola</name>
    <dbReference type="NCBI Taxonomy" id="1769758"/>
    <lineage>
        <taxon>Bacteria</taxon>
        <taxon>Pseudomonadati</taxon>
        <taxon>Pseudomonadota</taxon>
        <taxon>Betaproteobacteria</taxon>
        <taxon>Burkholderiales</taxon>
        <taxon>Comamonadaceae</taxon>
        <taxon>Variovorax</taxon>
    </lineage>
</organism>